<name>A0A7W1WXI2_9GAMM</name>
<dbReference type="InterPro" id="IPR001455">
    <property type="entry name" value="TusA-like"/>
</dbReference>
<dbReference type="Pfam" id="PF01206">
    <property type="entry name" value="TusA"/>
    <property type="match status" value="1"/>
</dbReference>
<dbReference type="SUPFAM" id="SSF64307">
    <property type="entry name" value="SirA-like"/>
    <property type="match status" value="1"/>
</dbReference>
<dbReference type="EMBL" id="JACEMT010000041">
    <property type="protein sequence ID" value="MBA4502006.1"/>
    <property type="molecule type" value="Genomic_DNA"/>
</dbReference>
<reference evidence="3 4" key="1">
    <citation type="submission" date="2020-07" db="EMBL/GenBank/DDBJ databases">
        <title>Bacterium isolated from marien macroalgae.</title>
        <authorList>
            <person name="Zhu K."/>
            <person name="Lu D."/>
            <person name="Du Z."/>
        </authorList>
    </citation>
    <scope>NUCLEOTIDE SEQUENCE [LARGE SCALE GENOMIC DNA]</scope>
    <source>
        <strain evidence="3 4">3-1745</strain>
    </source>
</reference>
<evidence type="ECO:0000313" key="4">
    <source>
        <dbReference type="Proteomes" id="UP000538931"/>
    </source>
</evidence>
<dbReference type="Proteomes" id="UP000538931">
    <property type="component" value="Unassembled WGS sequence"/>
</dbReference>
<protein>
    <submittedName>
        <fullName evidence="3">Sulfurtransferase TusA family protein</fullName>
    </submittedName>
</protein>
<keyword evidence="4" id="KW-1185">Reference proteome</keyword>
<accession>A0A7W1WXI2</accession>
<dbReference type="PANTHER" id="PTHR33279:SF2">
    <property type="entry name" value="SULFUR CARRIER PROTEIN TUSA"/>
    <property type="match status" value="1"/>
</dbReference>
<sequence length="87" mass="9659">MAGVVQMRPPEHDQELDASGLACPMPLLKAKLALHQLSPGQVLKVIATDAGSVRDFPAYTNVSDHELLHTFSDDQHYMYWIRRGNSA</sequence>
<keyword evidence="3" id="KW-0808">Transferase</keyword>
<dbReference type="PROSITE" id="PS01148">
    <property type="entry name" value="UPF0033"/>
    <property type="match status" value="1"/>
</dbReference>
<dbReference type="Gene3D" id="3.30.110.40">
    <property type="entry name" value="TusA-like domain"/>
    <property type="match status" value="1"/>
</dbReference>
<evidence type="ECO:0000313" key="3">
    <source>
        <dbReference type="EMBL" id="MBA4502006.1"/>
    </source>
</evidence>
<comment type="caution">
    <text evidence="3">The sequence shown here is derived from an EMBL/GenBank/DDBJ whole genome shotgun (WGS) entry which is preliminary data.</text>
</comment>
<dbReference type="AlphaFoldDB" id="A0A7W1WXI2"/>
<dbReference type="GO" id="GO:0016740">
    <property type="term" value="F:transferase activity"/>
    <property type="evidence" value="ECO:0007669"/>
    <property type="project" value="UniProtKB-KW"/>
</dbReference>
<organism evidence="3 4">
    <name type="scientific">Marinobacterium marinum</name>
    <dbReference type="NCBI Taxonomy" id="2756129"/>
    <lineage>
        <taxon>Bacteria</taxon>
        <taxon>Pseudomonadati</taxon>
        <taxon>Pseudomonadota</taxon>
        <taxon>Gammaproteobacteria</taxon>
        <taxon>Oceanospirillales</taxon>
        <taxon>Oceanospirillaceae</taxon>
        <taxon>Marinobacterium</taxon>
    </lineage>
</organism>
<proteinExistence type="inferred from homology"/>
<dbReference type="PANTHER" id="PTHR33279">
    <property type="entry name" value="SULFUR CARRIER PROTEIN YEDF-RELATED"/>
    <property type="match status" value="1"/>
</dbReference>
<comment type="similarity">
    <text evidence="1">Belongs to the sulfur carrier protein TusA family.</text>
</comment>
<dbReference type="InterPro" id="IPR036868">
    <property type="entry name" value="TusA-like_sf"/>
</dbReference>
<evidence type="ECO:0000256" key="1">
    <source>
        <dbReference type="ARBA" id="ARBA00008984"/>
    </source>
</evidence>
<gene>
    <name evidence="3" type="ORF">H1S06_06455</name>
</gene>
<feature type="domain" description="UPF0033" evidence="2">
    <location>
        <begin position="16"/>
        <end position="40"/>
    </location>
</feature>
<evidence type="ECO:0000259" key="2">
    <source>
        <dbReference type="PROSITE" id="PS01148"/>
    </source>
</evidence>
<dbReference type="CDD" id="cd00291">
    <property type="entry name" value="SirA_YedF_YeeD"/>
    <property type="match status" value="1"/>
</dbReference>